<reference evidence="1 2" key="1">
    <citation type="submission" date="2020-07" db="EMBL/GenBank/DDBJ databases">
        <title>Genomic Encyclopedia of Type Strains, Phase IV (KMG-V): Genome sequencing to study the core and pangenomes of soil and plant-associated prokaryotes.</title>
        <authorList>
            <person name="Whitman W."/>
        </authorList>
    </citation>
    <scope>NUCLEOTIDE SEQUENCE [LARGE SCALE GENOMIC DNA]</scope>
    <source>
        <strain evidence="1 2">AN3</strain>
    </source>
</reference>
<name>A0A839EIX9_9HYPH</name>
<sequence length="86" mass="9911">MRISRTYKNKIPPPWTRRAYDGREQDCLNALKERFNELAYSQDIHRLYMEAIASGWSLLDIISAVNFLVTMSGESQKETLSSKGGR</sequence>
<dbReference type="Proteomes" id="UP000549052">
    <property type="component" value="Unassembled WGS sequence"/>
</dbReference>
<evidence type="ECO:0000313" key="1">
    <source>
        <dbReference type="EMBL" id="MBA8876457.1"/>
    </source>
</evidence>
<accession>A0A839EIX9</accession>
<proteinExistence type="predicted"/>
<protein>
    <submittedName>
        <fullName evidence="1">Uncharacterized protein</fullName>
    </submittedName>
</protein>
<evidence type="ECO:0000313" key="2">
    <source>
        <dbReference type="Proteomes" id="UP000549052"/>
    </source>
</evidence>
<gene>
    <name evidence="1" type="ORF">FHW16_000139</name>
</gene>
<dbReference type="AlphaFoldDB" id="A0A839EIX9"/>
<comment type="caution">
    <text evidence="1">The sequence shown here is derived from an EMBL/GenBank/DDBJ whole genome shotgun (WGS) entry which is preliminary data.</text>
</comment>
<keyword evidence="2" id="KW-1185">Reference proteome</keyword>
<organism evidence="1 2">
    <name type="scientific">Phyllobacterium myrsinacearum</name>
    <dbReference type="NCBI Taxonomy" id="28101"/>
    <lineage>
        <taxon>Bacteria</taxon>
        <taxon>Pseudomonadati</taxon>
        <taxon>Pseudomonadota</taxon>
        <taxon>Alphaproteobacteria</taxon>
        <taxon>Hyphomicrobiales</taxon>
        <taxon>Phyllobacteriaceae</taxon>
        <taxon>Phyllobacterium</taxon>
    </lineage>
</organism>
<dbReference type="RefSeq" id="WP_182547258.1">
    <property type="nucleotide sequence ID" value="NZ_JACGXN010000001.1"/>
</dbReference>
<dbReference type="EMBL" id="JACGXN010000001">
    <property type="protein sequence ID" value="MBA8876457.1"/>
    <property type="molecule type" value="Genomic_DNA"/>
</dbReference>